<sequence length="156" mass="18011">MSKVEKVNNTKTSSEPKKNDGTSLSSSLDQSLSFGYFSPLITPSFPLYSPFGLWNFYSPIYSPAVTPFSPIWTSPFHYCSFRECSNLSLPKLTITEEKGDTKEEKREEKAATPKFTIFTLQPKEIQYNKEEFDKQVEQIKKDYEKLFVQLNTHLLN</sequence>
<dbReference type="AlphaFoldDB" id="A0A814PLZ9"/>
<reference evidence="2" key="1">
    <citation type="submission" date="2021-02" db="EMBL/GenBank/DDBJ databases">
        <authorList>
            <person name="Nowell W R."/>
        </authorList>
    </citation>
    <scope>NUCLEOTIDE SEQUENCE</scope>
    <source>
        <strain evidence="2">Ploen Becks lab</strain>
    </source>
</reference>
<feature type="compositionally biased region" description="Basic and acidic residues" evidence="1">
    <location>
        <begin position="1"/>
        <end position="20"/>
    </location>
</feature>
<feature type="region of interest" description="Disordered" evidence="1">
    <location>
        <begin position="1"/>
        <end position="24"/>
    </location>
</feature>
<keyword evidence="3" id="KW-1185">Reference proteome</keyword>
<comment type="caution">
    <text evidence="2">The sequence shown here is derived from an EMBL/GenBank/DDBJ whole genome shotgun (WGS) entry which is preliminary data.</text>
</comment>
<organism evidence="2 3">
    <name type="scientific">Brachionus calyciflorus</name>
    <dbReference type="NCBI Taxonomy" id="104777"/>
    <lineage>
        <taxon>Eukaryota</taxon>
        <taxon>Metazoa</taxon>
        <taxon>Spiralia</taxon>
        <taxon>Gnathifera</taxon>
        <taxon>Rotifera</taxon>
        <taxon>Eurotatoria</taxon>
        <taxon>Monogononta</taxon>
        <taxon>Pseudotrocha</taxon>
        <taxon>Ploima</taxon>
        <taxon>Brachionidae</taxon>
        <taxon>Brachionus</taxon>
    </lineage>
</organism>
<protein>
    <submittedName>
        <fullName evidence="2">Uncharacterized protein</fullName>
    </submittedName>
</protein>
<accession>A0A814PLZ9</accession>
<name>A0A814PLZ9_9BILA</name>
<dbReference type="OrthoDB" id="10227006at2759"/>
<dbReference type="Proteomes" id="UP000663879">
    <property type="component" value="Unassembled WGS sequence"/>
</dbReference>
<gene>
    <name evidence="2" type="ORF">OXX778_LOCUS21482</name>
</gene>
<dbReference type="EMBL" id="CAJNOC010007974">
    <property type="protein sequence ID" value="CAF1107900.1"/>
    <property type="molecule type" value="Genomic_DNA"/>
</dbReference>
<proteinExistence type="predicted"/>
<evidence type="ECO:0000313" key="2">
    <source>
        <dbReference type="EMBL" id="CAF1107900.1"/>
    </source>
</evidence>
<evidence type="ECO:0000313" key="3">
    <source>
        <dbReference type="Proteomes" id="UP000663879"/>
    </source>
</evidence>
<evidence type="ECO:0000256" key="1">
    <source>
        <dbReference type="SAM" id="MobiDB-lite"/>
    </source>
</evidence>